<feature type="compositionally biased region" description="Basic residues" evidence="1">
    <location>
        <begin position="117"/>
        <end position="128"/>
    </location>
</feature>
<organism evidence="2">
    <name type="scientific">Arundo donax</name>
    <name type="common">Giant reed</name>
    <name type="synonym">Donax arundinaceus</name>
    <dbReference type="NCBI Taxonomy" id="35708"/>
    <lineage>
        <taxon>Eukaryota</taxon>
        <taxon>Viridiplantae</taxon>
        <taxon>Streptophyta</taxon>
        <taxon>Embryophyta</taxon>
        <taxon>Tracheophyta</taxon>
        <taxon>Spermatophyta</taxon>
        <taxon>Magnoliopsida</taxon>
        <taxon>Liliopsida</taxon>
        <taxon>Poales</taxon>
        <taxon>Poaceae</taxon>
        <taxon>PACMAD clade</taxon>
        <taxon>Arundinoideae</taxon>
        <taxon>Arundineae</taxon>
        <taxon>Arundo</taxon>
    </lineage>
</organism>
<accession>A0A0A9F4N2</accession>
<dbReference type="EMBL" id="GBRH01191757">
    <property type="protein sequence ID" value="JAE06139.1"/>
    <property type="molecule type" value="Transcribed_RNA"/>
</dbReference>
<proteinExistence type="predicted"/>
<feature type="compositionally biased region" description="Gly residues" evidence="1">
    <location>
        <begin position="23"/>
        <end position="48"/>
    </location>
</feature>
<sequence length="128" mass="12891">MEQIAHAWLPVWLQELCRPGTGRTTGGCEGSGGGGGGRGPVGWGGTPGSGAAARRGTPRTTGSEASFAAARRRRGGWPACSTPARSATGSPASRSAGGPARPRSLEEAATVTAASGRGRRPGRRRRCP</sequence>
<reference evidence="2" key="2">
    <citation type="journal article" date="2015" name="Data Brief">
        <title>Shoot transcriptome of the giant reed, Arundo donax.</title>
        <authorList>
            <person name="Barrero R.A."/>
            <person name="Guerrero F.D."/>
            <person name="Moolhuijzen P."/>
            <person name="Goolsby J.A."/>
            <person name="Tidwell J."/>
            <person name="Bellgard S.E."/>
            <person name="Bellgard M.I."/>
        </authorList>
    </citation>
    <scope>NUCLEOTIDE SEQUENCE</scope>
    <source>
        <tissue evidence="2">Shoot tissue taken approximately 20 cm above the soil surface</tissue>
    </source>
</reference>
<reference evidence="2" key="1">
    <citation type="submission" date="2014-09" db="EMBL/GenBank/DDBJ databases">
        <authorList>
            <person name="Magalhaes I.L.F."/>
            <person name="Oliveira U."/>
            <person name="Santos F.R."/>
            <person name="Vidigal T.H.D.A."/>
            <person name="Brescovit A.D."/>
            <person name="Santos A.J."/>
        </authorList>
    </citation>
    <scope>NUCLEOTIDE SEQUENCE</scope>
    <source>
        <tissue evidence="2">Shoot tissue taken approximately 20 cm above the soil surface</tissue>
    </source>
</reference>
<feature type="region of interest" description="Disordered" evidence="1">
    <location>
        <begin position="19"/>
        <end position="128"/>
    </location>
</feature>
<dbReference type="AlphaFoldDB" id="A0A0A9F4N2"/>
<name>A0A0A9F4N2_ARUDO</name>
<evidence type="ECO:0000256" key="1">
    <source>
        <dbReference type="SAM" id="MobiDB-lite"/>
    </source>
</evidence>
<feature type="compositionally biased region" description="Polar residues" evidence="1">
    <location>
        <begin position="83"/>
        <end position="93"/>
    </location>
</feature>
<protein>
    <submittedName>
        <fullName evidence="2">Uncharacterized protein</fullName>
    </submittedName>
</protein>
<evidence type="ECO:0000313" key="2">
    <source>
        <dbReference type="EMBL" id="JAE06139.1"/>
    </source>
</evidence>